<keyword evidence="2" id="KW-0106">Calcium</keyword>
<dbReference type="InterPro" id="IPR050145">
    <property type="entry name" value="Centrin_CML-like"/>
</dbReference>
<evidence type="ECO:0000256" key="2">
    <source>
        <dbReference type="ARBA" id="ARBA00022837"/>
    </source>
</evidence>
<dbReference type="Proteomes" id="UP000595140">
    <property type="component" value="Unassembled WGS sequence"/>
</dbReference>
<dbReference type="PROSITE" id="PS50222">
    <property type="entry name" value="EF_HAND_2"/>
    <property type="match status" value="3"/>
</dbReference>
<dbReference type="Pfam" id="PF13833">
    <property type="entry name" value="EF-hand_8"/>
    <property type="match status" value="1"/>
</dbReference>
<dbReference type="Gene3D" id="1.10.238.10">
    <property type="entry name" value="EF-hand"/>
    <property type="match status" value="2"/>
</dbReference>
<protein>
    <recommendedName>
        <fullName evidence="3">EF-hand domain-containing protein</fullName>
    </recommendedName>
</protein>
<evidence type="ECO:0000313" key="5">
    <source>
        <dbReference type="Proteomes" id="UP000595140"/>
    </source>
</evidence>
<feature type="domain" description="EF-hand" evidence="3">
    <location>
        <begin position="8"/>
        <end position="43"/>
    </location>
</feature>
<keyword evidence="1" id="KW-0677">Repeat</keyword>
<dbReference type="PROSITE" id="PS00018">
    <property type="entry name" value="EF_HAND_1"/>
    <property type="match status" value="2"/>
</dbReference>
<dbReference type="FunFam" id="1.10.238.10:FF:000001">
    <property type="entry name" value="Calmodulin 1"/>
    <property type="match status" value="1"/>
</dbReference>
<dbReference type="InterPro" id="IPR002048">
    <property type="entry name" value="EF_hand_dom"/>
</dbReference>
<dbReference type="SMART" id="SM00054">
    <property type="entry name" value="EFh"/>
    <property type="match status" value="2"/>
</dbReference>
<evidence type="ECO:0000313" key="4">
    <source>
        <dbReference type="EMBL" id="VFQ64027.1"/>
    </source>
</evidence>
<dbReference type="CDD" id="cd00051">
    <property type="entry name" value="EFh"/>
    <property type="match status" value="2"/>
</dbReference>
<dbReference type="AlphaFoldDB" id="A0A484KLK1"/>
<feature type="domain" description="EF-hand" evidence="3">
    <location>
        <begin position="45"/>
        <end position="80"/>
    </location>
</feature>
<reference evidence="4 5" key="1">
    <citation type="submission" date="2018-04" db="EMBL/GenBank/DDBJ databases">
        <authorList>
            <person name="Vogel A."/>
        </authorList>
    </citation>
    <scope>NUCLEOTIDE SEQUENCE [LARGE SCALE GENOMIC DNA]</scope>
</reference>
<proteinExistence type="predicted"/>
<dbReference type="OrthoDB" id="26525at2759"/>
<dbReference type="GO" id="GO:0005509">
    <property type="term" value="F:calcium ion binding"/>
    <property type="evidence" value="ECO:0007669"/>
    <property type="project" value="InterPro"/>
</dbReference>
<dbReference type="Pfam" id="PF13499">
    <property type="entry name" value="EF-hand_7"/>
    <property type="match status" value="1"/>
</dbReference>
<dbReference type="PANTHER" id="PTHR23050">
    <property type="entry name" value="CALCIUM BINDING PROTEIN"/>
    <property type="match status" value="1"/>
</dbReference>
<dbReference type="SUPFAM" id="SSF47473">
    <property type="entry name" value="EF-hand"/>
    <property type="match status" value="1"/>
</dbReference>
<feature type="domain" description="EF-hand" evidence="3">
    <location>
        <begin position="81"/>
        <end position="109"/>
    </location>
</feature>
<dbReference type="EMBL" id="OOIL02000368">
    <property type="protein sequence ID" value="VFQ64027.1"/>
    <property type="molecule type" value="Genomic_DNA"/>
</dbReference>
<organism evidence="4 5">
    <name type="scientific">Cuscuta campestris</name>
    <dbReference type="NCBI Taxonomy" id="132261"/>
    <lineage>
        <taxon>Eukaryota</taxon>
        <taxon>Viridiplantae</taxon>
        <taxon>Streptophyta</taxon>
        <taxon>Embryophyta</taxon>
        <taxon>Tracheophyta</taxon>
        <taxon>Spermatophyta</taxon>
        <taxon>Magnoliopsida</taxon>
        <taxon>eudicotyledons</taxon>
        <taxon>Gunneridae</taxon>
        <taxon>Pentapetalae</taxon>
        <taxon>asterids</taxon>
        <taxon>lamiids</taxon>
        <taxon>Solanales</taxon>
        <taxon>Convolvulaceae</taxon>
        <taxon>Cuscuteae</taxon>
        <taxon>Cuscuta</taxon>
        <taxon>Cuscuta subgen. Grammica</taxon>
        <taxon>Cuscuta sect. Cleistogrammica</taxon>
    </lineage>
</organism>
<evidence type="ECO:0000256" key="1">
    <source>
        <dbReference type="ARBA" id="ARBA00022737"/>
    </source>
</evidence>
<sequence>MRSLGRSLSEAELEEMIKEADTDGSGTVDFNEFIELMASNKLGREEEEELRDAFRVLDKDNNGHITVDELHHVMHSLSQKLNDAQVEELMEEADMHNNGVIDYQQFVND</sequence>
<dbReference type="InterPro" id="IPR011992">
    <property type="entry name" value="EF-hand-dom_pair"/>
</dbReference>
<gene>
    <name evidence="4" type="ORF">CCAM_LOCUS5803</name>
</gene>
<dbReference type="InterPro" id="IPR018247">
    <property type="entry name" value="EF_Hand_1_Ca_BS"/>
</dbReference>
<evidence type="ECO:0000259" key="3">
    <source>
        <dbReference type="PROSITE" id="PS50222"/>
    </source>
</evidence>
<keyword evidence="5" id="KW-1185">Reference proteome</keyword>
<name>A0A484KLK1_9ASTE</name>
<accession>A0A484KLK1</accession>